<dbReference type="EMBL" id="JAPMOU010000002">
    <property type="protein sequence ID" value="MDE1460680.1"/>
    <property type="molecule type" value="Genomic_DNA"/>
</dbReference>
<dbReference type="Proteomes" id="UP001528823">
    <property type="component" value="Unassembled WGS sequence"/>
</dbReference>
<dbReference type="RefSeq" id="WP_274687052.1">
    <property type="nucleotide sequence ID" value="NZ_JAPMOU010000002.1"/>
</dbReference>
<feature type="compositionally biased region" description="Low complexity" evidence="1">
    <location>
        <begin position="323"/>
        <end position="339"/>
    </location>
</feature>
<feature type="region of interest" description="Disordered" evidence="1">
    <location>
        <begin position="1"/>
        <end position="35"/>
    </location>
</feature>
<feature type="domain" description="eCIS core" evidence="2">
    <location>
        <begin position="67"/>
        <end position="132"/>
    </location>
</feature>
<gene>
    <name evidence="3" type="ORF">ORQ98_01745</name>
</gene>
<name>A0ABT5U385_9GAMM</name>
<accession>A0ABT5U385</accession>
<organism evidence="3 4">
    <name type="scientific">Spartinivicinus poritis</name>
    <dbReference type="NCBI Taxonomy" id="2994640"/>
    <lineage>
        <taxon>Bacteria</taxon>
        <taxon>Pseudomonadati</taxon>
        <taxon>Pseudomonadota</taxon>
        <taxon>Gammaproteobacteria</taxon>
        <taxon>Oceanospirillales</taxon>
        <taxon>Zooshikellaceae</taxon>
        <taxon>Spartinivicinus</taxon>
    </lineage>
</organism>
<dbReference type="InterPro" id="IPR025295">
    <property type="entry name" value="eCIS_core_dom"/>
</dbReference>
<protein>
    <submittedName>
        <fullName evidence="3">DUF4157 domain-containing protein</fullName>
    </submittedName>
</protein>
<feature type="compositionally biased region" description="Low complexity" evidence="1">
    <location>
        <begin position="16"/>
        <end position="35"/>
    </location>
</feature>
<reference evidence="3 4" key="1">
    <citation type="submission" date="2022-11" db="EMBL/GenBank/DDBJ databases">
        <title>Spartinivicinus poritis sp. nov., isolated from scleractinian coral Porites lutea.</title>
        <authorList>
            <person name="Zhang G."/>
            <person name="Cai L."/>
            <person name="Wei Q."/>
        </authorList>
    </citation>
    <scope>NUCLEOTIDE SEQUENCE [LARGE SCALE GENOMIC DNA]</scope>
    <source>
        <strain evidence="3 4">A2-2</strain>
    </source>
</reference>
<proteinExistence type="predicted"/>
<evidence type="ECO:0000256" key="1">
    <source>
        <dbReference type="SAM" id="MobiDB-lite"/>
    </source>
</evidence>
<evidence type="ECO:0000313" key="3">
    <source>
        <dbReference type="EMBL" id="MDE1460680.1"/>
    </source>
</evidence>
<dbReference type="Pfam" id="PF13699">
    <property type="entry name" value="eCIS_core"/>
    <property type="match status" value="1"/>
</dbReference>
<evidence type="ECO:0000259" key="2">
    <source>
        <dbReference type="Pfam" id="PF13699"/>
    </source>
</evidence>
<comment type="caution">
    <text evidence="3">The sequence shown here is derived from an EMBL/GenBank/DDBJ whole genome shotgun (WGS) entry which is preliminary data.</text>
</comment>
<feature type="region of interest" description="Disordered" evidence="1">
    <location>
        <begin position="320"/>
        <end position="339"/>
    </location>
</feature>
<sequence length="454" mass="51293">MSTYQLNEKNKPAVKQNTTAASSAQRQAVQQHQTKQLFKDNRQITAQLQALQQQMQPVQRQSNHTGLPDKLKSGMENLSGMSLDHVKVHYNSSQPAAVQAHAYAQGANIHLASGQEKHLPHELGHVVQQMQGRVKPTTSVGGVAVNDDASLEHEADVMGAKALQMKVQHKGDLKPGNNWVSEQSTQRKALSNISNSVIQRELLTLGEWDDEPNSVSVDRLVALREGGRKTSPEDLQRLREMASDSEEHIFSLNESHKVSVVEWTNMLGSAAKGRKALRAEIAWKGHMKNRRYQDAMEAISRAYGFNTLNYRIEISTDNDSNASTGWRDGSTGRTTSSSSSNKYLSIKFRTPYLNDQYNLGTEGFIRVLHTFRHEYKHVQQYLSSRRISTAVSEFEAYASEVLDDNEFDLIKLNPDRFKRQAYKALQEYTNMNPDEKTLYRARKNEIVRKLRALG</sequence>
<evidence type="ECO:0000313" key="4">
    <source>
        <dbReference type="Proteomes" id="UP001528823"/>
    </source>
</evidence>
<keyword evidence="4" id="KW-1185">Reference proteome</keyword>